<dbReference type="InterPro" id="IPR036388">
    <property type="entry name" value="WH-like_DNA-bd_sf"/>
</dbReference>
<dbReference type="Pfam" id="PF08281">
    <property type="entry name" value="Sigma70_r4_2"/>
    <property type="match status" value="1"/>
</dbReference>
<evidence type="ECO:0000256" key="3">
    <source>
        <dbReference type="ARBA" id="ARBA00023082"/>
    </source>
</evidence>
<evidence type="ECO:0000313" key="7">
    <source>
        <dbReference type="Proteomes" id="UP000003879"/>
    </source>
</evidence>
<keyword evidence="2" id="KW-0805">Transcription regulation</keyword>
<dbReference type="NCBIfam" id="TIGR02985">
    <property type="entry name" value="Sig70_bacteroi1"/>
    <property type="match status" value="1"/>
</dbReference>
<proteinExistence type="inferred from homology"/>
<keyword evidence="4" id="KW-0804">Transcription</keyword>
<dbReference type="Proteomes" id="UP000003879">
    <property type="component" value="Unassembled WGS sequence"/>
</dbReference>
<organism evidence="6 7">
    <name type="scientific">Bacteroides fragilis CL07T12C05</name>
    <dbReference type="NCBI Taxonomy" id="997883"/>
    <lineage>
        <taxon>Bacteria</taxon>
        <taxon>Pseudomonadati</taxon>
        <taxon>Bacteroidota</taxon>
        <taxon>Bacteroidia</taxon>
        <taxon>Bacteroidales</taxon>
        <taxon>Bacteroidaceae</taxon>
        <taxon>Bacteroides</taxon>
    </lineage>
</organism>
<dbReference type="GO" id="GO:0003677">
    <property type="term" value="F:DNA binding"/>
    <property type="evidence" value="ECO:0007669"/>
    <property type="project" value="InterPro"/>
</dbReference>
<dbReference type="SUPFAM" id="SSF88659">
    <property type="entry name" value="Sigma3 and sigma4 domains of RNA polymerase sigma factors"/>
    <property type="match status" value="1"/>
</dbReference>
<dbReference type="EMBL" id="AGXN01000005">
    <property type="protein sequence ID" value="EIY99752.1"/>
    <property type="molecule type" value="Genomic_DNA"/>
</dbReference>
<dbReference type="GO" id="GO:0016987">
    <property type="term" value="F:sigma factor activity"/>
    <property type="evidence" value="ECO:0007669"/>
    <property type="project" value="UniProtKB-KW"/>
</dbReference>
<keyword evidence="3" id="KW-0731">Sigma factor</keyword>
<sequence length="206" mass="24433">MKIILFLPKTKVYMYNDTSRTVSDETLFFQVQQGNEGAFEALFLRHYPALCAYARLFVEPDDGQEIVSDVMVWLWENKEMQAFESSLKSYLFKAVKNRCLTLINRNEVKQRIEKMIFDNLQSQYDDPDFYAIQELTEKIEEALARLPENVREAFELNRFQNLTYNEIAERLGVSPKTIDYRIQQALKQLRIDLKEYLPLLLPFLLH</sequence>
<dbReference type="PANTHER" id="PTHR43133:SF46">
    <property type="entry name" value="RNA POLYMERASE SIGMA-70 FACTOR ECF SUBFAMILY"/>
    <property type="match status" value="1"/>
</dbReference>
<dbReference type="InterPro" id="IPR013324">
    <property type="entry name" value="RNA_pol_sigma_r3/r4-like"/>
</dbReference>
<dbReference type="InterPro" id="IPR039425">
    <property type="entry name" value="RNA_pol_sigma-70-like"/>
</dbReference>
<reference evidence="6 7" key="1">
    <citation type="submission" date="2012-02" db="EMBL/GenBank/DDBJ databases">
        <title>The Genome Sequence of Bacteroides fragilis CL07T12C05.</title>
        <authorList>
            <consortium name="The Broad Institute Genome Sequencing Platform"/>
            <person name="Earl A."/>
            <person name="Ward D."/>
            <person name="Feldgarden M."/>
            <person name="Gevers D."/>
            <person name="Zitomersky N.L."/>
            <person name="Coyne M.J."/>
            <person name="Comstock L.E."/>
            <person name="Young S.K."/>
            <person name="Zeng Q."/>
            <person name="Gargeya S."/>
            <person name="Fitzgerald M."/>
            <person name="Haas B."/>
            <person name="Abouelleil A."/>
            <person name="Alvarado L."/>
            <person name="Arachchi H.M."/>
            <person name="Berlin A."/>
            <person name="Chapman S.B."/>
            <person name="Gearin G."/>
            <person name="Goldberg J."/>
            <person name="Griggs A."/>
            <person name="Gujja S."/>
            <person name="Hansen M."/>
            <person name="Heiman D."/>
            <person name="Howarth C."/>
            <person name="Larimer J."/>
            <person name="Lui A."/>
            <person name="MacDonald P.J.P."/>
            <person name="McCowen C."/>
            <person name="Montmayeur A."/>
            <person name="Murphy C."/>
            <person name="Neiman D."/>
            <person name="Pearson M."/>
            <person name="Priest M."/>
            <person name="Roberts A."/>
            <person name="Saif S."/>
            <person name="Shea T."/>
            <person name="Sisk P."/>
            <person name="Stolte C."/>
            <person name="Sykes S."/>
            <person name="Wortman J."/>
            <person name="Nusbaum C."/>
            <person name="Birren B."/>
        </authorList>
    </citation>
    <scope>NUCLEOTIDE SEQUENCE [LARGE SCALE GENOMIC DNA]</scope>
    <source>
        <strain evidence="6 7">CL07T12C05</strain>
    </source>
</reference>
<protein>
    <submittedName>
        <fullName evidence="6">RNA polymerase sigma-70 factor, expansion family 1</fullName>
    </submittedName>
</protein>
<dbReference type="NCBIfam" id="TIGR02937">
    <property type="entry name" value="sigma70-ECF"/>
    <property type="match status" value="1"/>
</dbReference>
<evidence type="ECO:0000313" key="6">
    <source>
        <dbReference type="EMBL" id="EIY99752.1"/>
    </source>
</evidence>
<evidence type="ECO:0000256" key="1">
    <source>
        <dbReference type="ARBA" id="ARBA00010641"/>
    </source>
</evidence>
<comment type="caution">
    <text evidence="6">The sequence shown here is derived from an EMBL/GenBank/DDBJ whole genome shotgun (WGS) entry which is preliminary data.</text>
</comment>
<dbReference type="InterPro" id="IPR014284">
    <property type="entry name" value="RNA_pol_sigma-70_dom"/>
</dbReference>
<gene>
    <name evidence="6" type="ORF">HMPREF1056_01053</name>
</gene>
<evidence type="ECO:0000256" key="4">
    <source>
        <dbReference type="ARBA" id="ARBA00023163"/>
    </source>
</evidence>
<dbReference type="InterPro" id="IPR013249">
    <property type="entry name" value="RNA_pol_sigma70_r4_t2"/>
</dbReference>
<evidence type="ECO:0000259" key="5">
    <source>
        <dbReference type="Pfam" id="PF08281"/>
    </source>
</evidence>
<dbReference type="Gene3D" id="1.10.1740.10">
    <property type="match status" value="1"/>
</dbReference>
<feature type="domain" description="RNA polymerase sigma factor 70 region 4 type 2" evidence="5">
    <location>
        <begin position="137"/>
        <end position="189"/>
    </location>
</feature>
<name>A0A0E2AUV6_BACFG</name>
<dbReference type="Gene3D" id="1.10.10.10">
    <property type="entry name" value="Winged helix-like DNA-binding domain superfamily/Winged helix DNA-binding domain"/>
    <property type="match status" value="1"/>
</dbReference>
<dbReference type="SUPFAM" id="SSF88946">
    <property type="entry name" value="Sigma2 domain of RNA polymerase sigma factors"/>
    <property type="match status" value="1"/>
</dbReference>
<dbReference type="PANTHER" id="PTHR43133">
    <property type="entry name" value="RNA POLYMERASE ECF-TYPE SIGMA FACTO"/>
    <property type="match status" value="1"/>
</dbReference>
<evidence type="ECO:0000256" key="2">
    <source>
        <dbReference type="ARBA" id="ARBA00023015"/>
    </source>
</evidence>
<dbReference type="InterPro" id="IPR013325">
    <property type="entry name" value="RNA_pol_sigma_r2"/>
</dbReference>
<dbReference type="PATRIC" id="fig|997883.3.peg.1119"/>
<comment type="similarity">
    <text evidence="1">Belongs to the sigma-70 factor family. ECF subfamily.</text>
</comment>
<dbReference type="GO" id="GO:0006352">
    <property type="term" value="P:DNA-templated transcription initiation"/>
    <property type="evidence" value="ECO:0007669"/>
    <property type="project" value="InterPro"/>
</dbReference>
<dbReference type="CDD" id="cd06171">
    <property type="entry name" value="Sigma70_r4"/>
    <property type="match status" value="1"/>
</dbReference>
<dbReference type="InterPro" id="IPR014327">
    <property type="entry name" value="RNA_pol_sigma70_bacteroid"/>
</dbReference>
<accession>A0A0E2AUV6</accession>
<dbReference type="HOGENOM" id="CLU_047691_4_3_10"/>
<dbReference type="AlphaFoldDB" id="A0A0E2AUV6"/>